<protein>
    <submittedName>
        <fullName evidence="8">Multicomponent Na+:H+ antiporter subunit E</fullName>
    </submittedName>
</protein>
<dbReference type="PANTHER" id="PTHR34584:SF1">
    <property type="entry name" value="NA(+)_H(+) ANTIPORTER SUBUNIT E1"/>
    <property type="match status" value="1"/>
</dbReference>
<evidence type="ECO:0000256" key="4">
    <source>
        <dbReference type="ARBA" id="ARBA00022692"/>
    </source>
</evidence>
<dbReference type="InterPro" id="IPR002758">
    <property type="entry name" value="Cation_antiport_E"/>
</dbReference>
<dbReference type="RefSeq" id="WP_253445543.1">
    <property type="nucleotide sequence ID" value="NZ_JALJYF010000001.1"/>
</dbReference>
<gene>
    <name evidence="8" type="ORF">J2T60_000719</name>
</gene>
<dbReference type="PANTHER" id="PTHR34584">
    <property type="entry name" value="NA(+)/H(+) ANTIPORTER SUBUNIT E1"/>
    <property type="match status" value="1"/>
</dbReference>
<accession>A0ABT1G632</accession>
<proteinExistence type="inferred from homology"/>
<sequence length="163" mass="18188">MSPIRLDRHAWTNKLLLAAVLTLLWFALSGGQGWWTALPAIILILFASHWLLPETLKPVSLTGLLSFSLYFIQRSILGGLDVAWRALHPKMPLDIRQHVHRFEVDGPARTIIIGSLSLMPGTLSVSQDGDQLTVHSISGDVAHECRRLEQRAQGVFLVQEQQP</sequence>
<reference evidence="8 9" key="1">
    <citation type="submission" date="2022-03" db="EMBL/GenBank/DDBJ databases">
        <title>Genomic Encyclopedia of Type Strains, Phase III (KMG-III): the genomes of soil and plant-associated and newly described type strains.</title>
        <authorList>
            <person name="Whitman W."/>
        </authorList>
    </citation>
    <scope>NUCLEOTIDE SEQUENCE [LARGE SCALE GENOMIC DNA]</scope>
    <source>
        <strain evidence="8 9">BSker1</strain>
    </source>
</reference>
<feature type="transmembrane region" description="Helical" evidence="7">
    <location>
        <begin position="12"/>
        <end position="28"/>
    </location>
</feature>
<evidence type="ECO:0000313" key="9">
    <source>
        <dbReference type="Proteomes" id="UP001523550"/>
    </source>
</evidence>
<evidence type="ECO:0000256" key="7">
    <source>
        <dbReference type="SAM" id="Phobius"/>
    </source>
</evidence>
<comment type="subcellular location">
    <subcellularLocation>
        <location evidence="1">Cell membrane</location>
        <topology evidence="1">Multi-pass membrane protein</topology>
    </subcellularLocation>
</comment>
<organism evidence="8 9">
    <name type="scientific">Natronospira proteinivora</name>
    <dbReference type="NCBI Taxonomy" id="1807133"/>
    <lineage>
        <taxon>Bacteria</taxon>
        <taxon>Pseudomonadati</taxon>
        <taxon>Pseudomonadota</taxon>
        <taxon>Gammaproteobacteria</taxon>
        <taxon>Natronospirales</taxon>
        <taxon>Natronospiraceae</taxon>
        <taxon>Natronospira</taxon>
    </lineage>
</organism>
<keyword evidence="6 7" id="KW-0472">Membrane</keyword>
<dbReference type="Pfam" id="PF01899">
    <property type="entry name" value="MNHE"/>
    <property type="match status" value="1"/>
</dbReference>
<comment type="caution">
    <text evidence="8">The sequence shown here is derived from an EMBL/GenBank/DDBJ whole genome shotgun (WGS) entry which is preliminary data.</text>
</comment>
<comment type="similarity">
    <text evidence="2">Belongs to the CPA3 antiporters (TC 2.A.63) subunit E family.</text>
</comment>
<keyword evidence="5 7" id="KW-1133">Transmembrane helix</keyword>
<evidence type="ECO:0000256" key="5">
    <source>
        <dbReference type="ARBA" id="ARBA00022989"/>
    </source>
</evidence>
<evidence type="ECO:0000313" key="8">
    <source>
        <dbReference type="EMBL" id="MCP1726754.1"/>
    </source>
</evidence>
<keyword evidence="3" id="KW-1003">Cell membrane</keyword>
<dbReference type="Proteomes" id="UP001523550">
    <property type="component" value="Unassembled WGS sequence"/>
</dbReference>
<evidence type="ECO:0000256" key="6">
    <source>
        <dbReference type="ARBA" id="ARBA00023136"/>
    </source>
</evidence>
<evidence type="ECO:0000256" key="3">
    <source>
        <dbReference type="ARBA" id="ARBA00022475"/>
    </source>
</evidence>
<evidence type="ECO:0000256" key="1">
    <source>
        <dbReference type="ARBA" id="ARBA00004651"/>
    </source>
</evidence>
<keyword evidence="9" id="KW-1185">Reference proteome</keyword>
<name>A0ABT1G632_9GAMM</name>
<keyword evidence="4 7" id="KW-0812">Transmembrane</keyword>
<evidence type="ECO:0000256" key="2">
    <source>
        <dbReference type="ARBA" id="ARBA00006228"/>
    </source>
</evidence>
<dbReference type="EMBL" id="JALJYF010000001">
    <property type="protein sequence ID" value="MCP1726754.1"/>
    <property type="molecule type" value="Genomic_DNA"/>
</dbReference>